<dbReference type="Proteomes" id="UP001153954">
    <property type="component" value="Unassembled WGS sequence"/>
</dbReference>
<dbReference type="GO" id="GO:0071897">
    <property type="term" value="P:DNA biosynthetic process"/>
    <property type="evidence" value="ECO:0007669"/>
    <property type="project" value="UniProtKB-ARBA"/>
</dbReference>
<feature type="domain" description="Reverse transcriptase" evidence="1">
    <location>
        <begin position="457"/>
        <end position="728"/>
    </location>
</feature>
<sequence>MCLNVIQWNCRSLLPKINDLECYLYKENIHICICSESWLSEDKHVSISGFNCFRKDRSDGFGGLIIFVHNSIRAKMLDISLPHSNLDFLGIELMNSSSLKFVISIYSPSNVQTSRYDYDELFGCLNHKTLIGGDFNAHHAAWSHITDGRGRLLAESSSNSNFSFLNDGNPTRIANVENRIICTSPDITFASSDLILDCSWSVTNETLGSDHLIIAIKIKATFFQNILSKKRNIKIADWKRYKETIQTSCNSFIWDPDVQKCYDQLLDKINSSADIHIPYVNNNHKPNNSKFKPKPWWNQELSRAIAERRLALKNLRKNRTQDNYLVLKDKIITARKLIKQAKRISWQNFCSNVNSQTTSSQMWRSLKWIKGHRNNFDRLSENEAIQFVTSLTPDCADSVPFKFNNKQTYTQYPFQAHEFTSVLKRKDTCAGSDSIVYSMISNLPENAKSILLKIYNLIYTTGRIPHQWSKIKVIAIPKRSETNLKHRPISLLNCICKIFNSMISKRLQHFFESNKLFTDYMIGFRRGLSCQDGLSRLSMEIETSFSKQEYVLCGFTDIMDAYNRISIEVLISRLLEFGVDIHLCRYINNFLKHRIIVYELSNGKEVTRVCRIGLAQGCPMSPTLFNIATIHFNGLLDSQIKIIQYADDFVFYCSNKNIINCVIPMQRTLNDFEKILGEIGLQLSLTKTKLCIFTRKYKIPPICIKVNNVSIEIVKYIKFLGIWFDYRLNFSKHINEVQHKCSKYVNILSCIGSYNWGVHPIHLRRLYLSIVRSRIDYGSCVFANASKNILKKLDIIQNQSMRICGGFIKSTPVHVMENELCIPPLFSRRKYLSDKYYLKLSSRKNEYLRQLILNFEILTQSDVRYWNKHGKPYIIDSHIYLKECRIDSCEILPFSRIPPQNFTVPIRMICLPTIPSFTSSKKNVPSQKIRKIVETHLKTTYPDYVHIYTDGSITNDSKGCSFFDSKTNFQAKFSIQNTHIPIICLELIAIREALSYIESSEYKNVLIVSDSQSSLYHLISCAEDGIGRNEAFHIIQCILKLIRNGVNVRLQWVPSHVGIYGNEMADVLAKIASYDGIPIDVTSHHTDFLGLIKKRAYSAWDLYFQDKSKDKGLWYRTLSDKPPNVPWFCKINLNKRDLSLALRLRSYHIPLNCFLYLMRKTNSPNCTVCGSHEDLYHVLMECTRNEPLRQELLTEIDCGRENLFFFFHNVFSSKFTTTFSDRTLSYIIHSLFLRQSDSGDLNYVSNCIQT</sequence>
<comment type="caution">
    <text evidence="3">The sequence shown here is derived from an EMBL/GenBank/DDBJ whole genome shotgun (WGS) entry which is preliminary data.</text>
</comment>
<dbReference type="Pfam" id="PF00075">
    <property type="entry name" value="RNase_H"/>
    <property type="match status" value="1"/>
</dbReference>
<dbReference type="InterPro" id="IPR036397">
    <property type="entry name" value="RNaseH_sf"/>
</dbReference>
<dbReference type="Gene3D" id="3.60.10.10">
    <property type="entry name" value="Endonuclease/exonuclease/phosphatase"/>
    <property type="match status" value="1"/>
</dbReference>
<dbReference type="Gene3D" id="3.30.420.10">
    <property type="entry name" value="Ribonuclease H-like superfamily/Ribonuclease H"/>
    <property type="match status" value="1"/>
</dbReference>
<dbReference type="InterPro" id="IPR002156">
    <property type="entry name" value="RNaseH_domain"/>
</dbReference>
<evidence type="ECO:0008006" key="5">
    <source>
        <dbReference type="Google" id="ProtNLM"/>
    </source>
</evidence>
<dbReference type="InterPro" id="IPR052560">
    <property type="entry name" value="RdDP_mobile_element"/>
</dbReference>
<dbReference type="InterPro" id="IPR005135">
    <property type="entry name" value="Endo/exonuclease/phosphatase"/>
</dbReference>
<feature type="domain" description="RNase H type-1" evidence="2">
    <location>
        <begin position="941"/>
        <end position="1074"/>
    </location>
</feature>
<evidence type="ECO:0000313" key="4">
    <source>
        <dbReference type="Proteomes" id="UP001153954"/>
    </source>
</evidence>
<dbReference type="AlphaFoldDB" id="A0AAU9TWC6"/>
<dbReference type="InterPro" id="IPR000477">
    <property type="entry name" value="RT_dom"/>
</dbReference>
<dbReference type="PANTHER" id="PTHR36688:SF2">
    <property type="entry name" value="ENDONUCLEASE_EXONUCLEASE_PHOSPHATASE DOMAIN-CONTAINING PROTEIN"/>
    <property type="match status" value="1"/>
</dbReference>
<name>A0AAU9TWC6_EUPED</name>
<dbReference type="InterPro" id="IPR036691">
    <property type="entry name" value="Endo/exonu/phosph_ase_sf"/>
</dbReference>
<dbReference type="Pfam" id="PF00078">
    <property type="entry name" value="RVT_1"/>
    <property type="match status" value="1"/>
</dbReference>
<dbReference type="SUPFAM" id="SSF56219">
    <property type="entry name" value="DNase I-like"/>
    <property type="match status" value="1"/>
</dbReference>
<reference evidence="3" key="1">
    <citation type="submission" date="2022-03" db="EMBL/GenBank/DDBJ databases">
        <authorList>
            <person name="Tunstrom K."/>
        </authorList>
    </citation>
    <scope>NUCLEOTIDE SEQUENCE</scope>
</reference>
<dbReference type="PANTHER" id="PTHR36688">
    <property type="entry name" value="ENDO/EXONUCLEASE/PHOSPHATASE DOMAIN-CONTAINING PROTEIN"/>
    <property type="match status" value="1"/>
</dbReference>
<evidence type="ECO:0000313" key="3">
    <source>
        <dbReference type="EMBL" id="CAH2091151.1"/>
    </source>
</evidence>
<keyword evidence="4" id="KW-1185">Reference proteome</keyword>
<gene>
    <name evidence="3" type="ORF">EEDITHA_LOCUS7038</name>
</gene>
<dbReference type="InterPro" id="IPR043502">
    <property type="entry name" value="DNA/RNA_pol_sf"/>
</dbReference>
<proteinExistence type="predicted"/>
<dbReference type="CDD" id="cd01650">
    <property type="entry name" value="RT_nLTR_like"/>
    <property type="match status" value="1"/>
</dbReference>
<dbReference type="EMBL" id="CAKOGL010000010">
    <property type="protein sequence ID" value="CAH2091151.1"/>
    <property type="molecule type" value="Genomic_DNA"/>
</dbReference>
<dbReference type="InterPro" id="IPR012337">
    <property type="entry name" value="RNaseH-like_sf"/>
</dbReference>
<organism evidence="3 4">
    <name type="scientific">Euphydryas editha</name>
    <name type="common">Edith's checkerspot</name>
    <dbReference type="NCBI Taxonomy" id="104508"/>
    <lineage>
        <taxon>Eukaryota</taxon>
        <taxon>Metazoa</taxon>
        <taxon>Ecdysozoa</taxon>
        <taxon>Arthropoda</taxon>
        <taxon>Hexapoda</taxon>
        <taxon>Insecta</taxon>
        <taxon>Pterygota</taxon>
        <taxon>Neoptera</taxon>
        <taxon>Endopterygota</taxon>
        <taxon>Lepidoptera</taxon>
        <taxon>Glossata</taxon>
        <taxon>Ditrysia</taxon>
        <taxon>Papilionoidea</taxon>
        <taxon>Nymphalidae</taxon>
        <taxon>Nymphalinae</taxon>
        <taxon>Euphydryas</taxon>
    </lineage>
</organism>
<dbReference type="SUPFAM" id="SSF56672">
    <property type="entry name" value="DNA/RNA polymerases"/>
    <property type="match status" value="1"/>
</dbReference>
<dbReference type="PROSITE" id="PS50879">
    <property type="entry name" value="RNASE_H_1"/>
    <property type="match status" value="1"/>
</dbReference>
<dbReference type="GO" id="GO:0003676">
    <property type="term" value="F:nucleic acid binding"/>
    <property type="evidence" value="ECO:0007669"/>
    <property type="project" value="InterPro"/>
</dbReference>
<accession>A0AAU9TWC6</accession>
<evidence type="ECO:0000259" key="2">
    <source>
        <dbReference type="PROSITE" id="PS50879"/>
    </source>
</evidence>
<dbReference type="SUPFAM" id="SSF53098">
    <property type="entry name" value="Ribonuclease H-like"/>
    <property type="match status" value="1"/>
</dbReference>
<evidence type="ECO:0000259" key="1">
    <source>
        <dbReference type="PROSITE" id="PS50878"/>
    </source>
</evidence>
<dbReference type="GO" id="GO:0004523">
    <property type="term" value="F:RNA-DNA hybrid ribonuclease activity"/>
    <property type="evidence" value="ECO:0007669"/>
    <property type="project" value="InterPro"/>
</dbReference>
<dbReference type="PROSITE" id="PS50878">
    <property type="entry name" value="RT_POL"/>
    <property type="match status" value="1"/>
</dbReference>
<protein>
    <recommendedName>
        <fullName evidence="5">Pol-like protein</fullName>
    </recommendedName>
</protein>
<dbReference type="CDD" id="cd09276">
    <property type="entry name" value="Rnase_HI_RT_non_LTR"/>
    <property type="match status" value="1"/>
</dbReference>
<dbReference type="Pfam" id="PF14529">
    <property type="entry name" value="Exo_endo_phos_2"/>
    <property type="match status" value="1"/>
</dbReference>
<dbReference type="GO" id="GO:0042575">
    <property type="term" value="C:DNA polymerase complex"/>
    <property type="evidence" value="ECO:0007669"/>
    <property type="project" value="UniProtKB-ARBA"/>
</dbReference>